<reference evidence="1" key="1">
    <citation type="submission" date="2021-09" db="EMBL/GenBank/DDBJ databases">
        <authorList>
            <consortium name="AG Swart"/>
            <person name="Singh M."/>
            <person name="Singh A."/>
            <person name="Seah K."/>
            <person name="Emmerich C."/>
        </authorList>
    </citation>
    <scope>NUCLEOTIDE SEQUENCE</scope>
    <source>
        <strain evidence="1">ATCC30299</strain>
    </source>
</reference>
<dbReference type="EMBL" id="CAJZBQ010000048">
    <property type="protein sequence ID" value="CAG9329687.1"/>
    <property type="molecule type" value="Genomic_DNA"/>
</dbReference>
<evidence type="ECO:0008006" key="3">
    <source>
        <dbReference type="Google" id="ProtNLM"/>
    </source>
</evidence>
<keyword evidence="2" id="KW-1185">Reference proteome</keyword>
<evidence type="ECO:0000313" key="2">
    <source>
        <dbReference type="Proteomes" id="UP001162131"/>
    </source>
</evidence>
<evidence type="ECO:0000313" key="1">
    <source>
        <dbReference type="EMBL" id="CAG9329687.1"/>
    </source>
</evidence>
<accession>A0AAU9JR21</accession>
<protein>
    <recommendedName>
        <fullName evidence="3">C2H2-type domain-containing protein</fullName>
    </recommendedName>
</protein>
<organism evidence="1 2">
    <name type="scientific">Blepharisma stoltei</name>
    <dbReference type="NCBI Taxonomy" id="1481888"/>
    <lineage>
        <taxon>Eukaryota</taxon>
        <taxon>Sar</taxon>
        <taxon>Alveolata</taxon>
        <taxon>Ciliophora</taxon>
        <taxon>Postciliodesmatophora</taxon>
        <taxon>Heterotrichea</taxon>
        <taxon>Heterotrichida</taxon>
        <taxon>Blepharismidae</taxon>
        <taxon>Blepharisma</taxon>
    </lineage>
</organism>
<gene>
    <name evidence="1" type="ORF">BSTOLATCC_MIC49309</name>
</gene>
<dbReference type="AlphaFoldDB" id="A0AAU9JR21"/>
<name>A0AAU9JR21_9CILI</name>
<sequence>MDLAYLANNDQNLLTTLQNQGIDLDTLLFVAKDLFNIIEEMKFDQTSAKMFFYRLKKVYGLVNGIPEPEDTSKKSDLPDKLSVECKDPNKIYFFNLLQGQSGVDKLNALYECEQCGTGHTFKRSEVKNHATFHNNSR</sequence>
<comment type="caution">
    <text evidence="1">The sequence shown here is derived from an EMBL/GenBank/DDBJ whole genome shotgun (WGS) entry which is preliminary data.</text>
</comment>
<proteinExistence type="predicted"/>
<dbReference type="Proteomes" id="UP001162131">
    <property type="component" value="Unassembled WGS sequence"/>
</dbReference>